<dbReference type="InterPro" id="IPR029001">
    <property type="entry name" value="ITPase-like_fam"/>
</dbReference>
<keyword evidence="4 10" id="KW-0547">Nucleotide-binding</keyword>
<dbReference type="EC" id="3.6.1.66" evidence="10"/>
<feature type="active site" description="Proton acceptor" evidence="10">
    <location>
        <position position="70"/>
    </location>
</feature>
<feature type="binding site" evidence="10">
    <location>
        <position position="175"/>
    </location>
    <ligand>
        <name>substrate</name>
    </ligand>
</feature>
<dbReference type="GO" id="GO:0009117">
    <property type="term" value="P:nucleotide metabolic process"/>
    <property type="evidence" value="ECO:0007669"/>
    <property type="project" value="UniProtKB-KW"/>
</dbReference>
<dbReference type="GO" id="GO:0036220">
    <property type="term" value="F:ITP diphosphatase activity"/>
    <property type="evidence" value="ECO:0007669"/>
    <property type="project" value="UniProtKB-UniRule"/>
</dbReference>
<dbReference type="SUPFAM" id="SSF52972">
    <property type="entry name" value="ITPase-like"/>
    <property type="match status" value="1"/>
</dbReference>
<accession>A0A0D1LZR9</accession>
<evidence type="ECO:0000256" key="8">
    <source>
        <dbReference type="ARBA" id="ARBA00051875"/>
    </source>
</evidence>
<evidence type="ECO:0000256" key="1">
    <source>
        <dbReference type="ARBA" id="ARBA00008023"/>
    </source>
</evidence>
<dbReference type="Pfam" id="PF01725">
    <property type="entry name" value="Ham1p_like"/>
    <property type="match status" value="1"/>
</dbReference>
<comment type="catalytic activity">
    <reaction evidence="10">
        <text>ITP + H2O = IMP + diphosphate + H(+)</text>
        <dbReference type="Rhea" id="RHEA:29399"/>
        <dbReference type="ChEBI" id="CHEBI:15377"/>
        <dbReference type="ChEBI" id="CHEBI:15378"/>
        <dbReference type="ChEBI" id="CHEBI:33019"/>
        <dbReference type="ChEBI" id="CHEBI:58053"/>
        <dbReference type="ChEBI" id="CHEBI:61402"/>
        <dbReference type="EC" id="3.6.1.66"/>
    </reaction>
</comment>
<dbReference type="InterPro" id="IPR002637">
    <property type="entry name" value="RdgB/HAM1"/>
</dbReference>
<keyword evidence="3 10" id="KW-0479">Metal-binding</keyword>
<dbReference type="NCBIfam" id="TIGR00042">
    <property type="entry name" value="RdgB/HAM1 family non-canonical purine NTP pyrophosphatase"/>
    <property type="match status" value="1"/>
</dbReference>
<evidence type="ECO:0000256" key="7">
    <source>
        <dbReference type="ARBA" id="ARBA00023080"/>
    </source>
</evidence>
<comment type="function">
    <text evidence="10">Pyrophosphatase that catalyzes the hydrolysis of nucleoside triphosphates to their monophosphate derivatives, with a high preference for the non-canonical purine nucleotides XTP (xanthosine triphosphate), dITP (deoxyinosine triphosphate) and ITP. Seems to function as a house-cleaning enzyme that removes non-canonical purine nucleotides from the nucleotide pool, thus preventing their incorporation into DNA/RNA and avoiding chromosomal lesions.</text>
</comment>
<keyword evidence="13" id="KW-1185">Reference proteome</keyword>
<comment type="similarity">
    <text evidence="1 10 11">Belongs to the HAM1 NTPase family.</text>
</comment>
<evidence type="ECO:0000256" key="5">
    <source>
        <dbReference type="ARBA" id="ARBA00022801"/>
    </source>
</evidence>
<dbReference type="FunFam" id="3.90.950.10:FF:000001">
    <property type="entry name" value="dITP/XTP pyrophosphatase"/>
    <property type="match status" value="1"/>
</dbReference>
<dbReference type="eggNOG" id="COG0127">
    <property type="taxonomic scope" value="Bacteria"/>
</dbReference>
<sequence>MAKLIFASKNEGKVREFREFLTPLGVEVVSLNELENVPTIIEDGNTFQENATIKAETIAKAFNVPVVAEDAGLTVDALDGAPGVHSARYAGDHDDAANNAKLLRELADVADDARTASFHAVIVAMKPDGKRLVASGKVDGRILRAAQGSDGFGYDPLFFYEPFGKSFGELTPAEKNEISHRGAALQQFMSDFNAWWED</sequence>
<evidence type="ECO:0000256" key="2">
    <source>
        <dbReference type="ARBA" id="ARBA00011738"/>
    </source>
</evidence>
<evidence type="ECO:0000256" key="11">
    <source>
        <dbReference type="RuleBase" id="RU003781"/>
    </source>
</evidence>
<feature type="binding site" evidence="10">
    <location>
        <position position="70"/>
    </location>
    <ligand>
        <name>Mg(2+)</name>
        <dbReference type="ChEBI" id="CHEBI:18420"/>
    </ligand>
</feature>
<organism evidence="12 13">
    <name type="scientific">Weissella cibaria</name>
    <dbReference type="NCBI Taxonomy" id="137591"/>
    <lineage>
        <taxon>Bacteria</taxon>
        <taxon>Bacillati</taxon>
        <taxon>Bacillota</taxon>
        <taxon>Bacilli</taxon>
        <taxon>Lactobacillales</taxon>
        <taxon>Lactobacillaceae</taxon>
        <taxon>Weissella</taxon>
    </lineage>
</organism>
<dbReference type="Proteomes" id="UP000032287">
    <property type="component" value="Unassembled WGS sequence"/>
</dbReference>
<comment type="caution">
    <text evidence="10">Lacks conserved residue(s) required for the propagation of feature annotation.</text>
</comment>
<dbReference type="GO" id="GO:0035870">
    <property type="term" value="F:dITP diphosphatase activity"/>
    <property type="evidence" value="ECO:0007669"/>
    <property type="project" value="UniProtKB-UniRule"/>
</dbReference>
<proteinExistence type="inferred from homology"/>
<dbReference type="CDD" id="cd00515">
    <property type="entry name" value="HAM1"/>
    <property type="match status" value="1"/>
</dbReference>
<evidence type="ECO:0000256" key="6">
    <source>
        <dbReference type="ARBA" id="ARBA00022842"/>
    </source>
</evidence>
<feature type="binding site" evidence="10">
    <location>
        <begin position="8"/>
        <end position="13"/>
    </location>
    <ligand>
        <name>substrate</name>
    </ligand>
</feature>
<gene>
    <name evidence="12" type="primary">rdgB</name>
    <name evidence="12" type="ORF">QX99_00302</name>
</gene>
<keyword evidence="6 10" id="KW-0460">Magnesium</keyword>
<dbReference type="NCBIfam" id="NF011397">
    <property type="entry name" value="PRK14822.1"/>
    <property type="match status" value="1"/>
</dbReference>
<name>A0A0D1LZR9_9LACO</name>
<dbReference type="Gene3D" id="3.90.950.10">
    <property type="match status" value="1"/>
</dbReference>
<protein>
    <recommendedName>
        <fullName evidence="10">dITP/XTP pyrophosphatase</fullName>
        <ecNumber evidence="10">3.6.1.66</ecNumber>
    </recommendedName>
    <alternativeName>
        <fullName evidence="10">Non-canonical purine NTP pyrophosphatase</fullName>
    </alternativeName>
    <alternativeName>
        <fullName evidence="10">Non-standard purine NTP pyrophosphatase</fullName>
    </alternativeName>
    <alternativeName>
        <fullName evidence="10">Nucleoside-triphosphate diphosphatase</fullName>
    </alternativeName>
    <alternativeName>
        <fullName evidence="10">Nucleoside-triphosphate pyrophosphatase</fullName>
        <shortName evidence="10">NTPase</shortName>
    </alternativeName>
</protein>
<feature type="binding site" evidence="10">
    <location>
        <begin position="180"/>
        <end position="181"/>
    </location>
    <ligand>
        <name>substrate</name>
    </ligand>
</feature>
<evidence type="ECO:0000313" key="13">
    <source>
        <dbReference type="Proteomes" id="UP000032287"/>
    </source>
</evidence>
<evidence type="ECO:0000313" key="12">
    <source>
        <dbReference type="EMBL" id="KIU22334.1"/>
    </source>
</evidence>
<dbReference type="GO" id="GO:0009146">
    <property type="term" value="P:purine nucleoside triphosphate catabolic process"/>
    <property type="evidence" value="ECO:0007669"/>
    <property type="project" value="UniProtKB-UniRule"/>
</dbReference>
<keyword evidence="5 10" id="KW-0378">Hydrolase</keyword>
<evidence type="ECO:0000256" key="10">
    <source>
        <dbReference type="HAMAP-Rule" id="MF_01405"/>
    </source>
</evidence>
<dbReference type="GO" id="GO:0017111">
    <property type="term" value="F:ribonucleoside triphosphate phosphatase activity"/>
    <property type="evidence" value="ECO:0007669"/>
    <property type="project" value="InterPro"/>
</dbReference>
<comment type="subunit">
    <text evidence="2 10">Homodimer.</text>
</comment>
<feature type="binding site" evidence="10">
    <location>
        <begin position="152"/>
        <end position="155"/>
    </location>
    <ligand>
        <name>substrate</name>
    </ligand>
</feature>
<evidence type="ECO:0000256" key="9">
    <source>
        <dbReference type="ARBA" id="ARBA00052017"/>
    </source>
</evidence>
<dbReference type="GO" id="GO:0046872">
    <property type="term" value="F:metal ion binding"/>
    <property type="evidence" value="ECO:0007669"/>
    <property type="project" value="UniProtKB-KW"/>
</dbReference>
<dbReference type="PANTHER" id="PTHR11067">
    <property type="entry name" value="INOSINE TRIPHOSPHATE PYROPHOSPHATASE/HAM1 PROTEIN"/>
    <property type="match status" value="1"/>
</dbReference>
<dbReference type="PANTHER" id="PTHR11067:SF9">
    <property type="entry name" value="INOSINE TRIPHOSPHATE PYROPHOSPHATASE"/>
    <property type="match status" value="1"/>
</dbReference>
<dbReference type="STRING" id="137591.AO080_07415"/>
<dbReference type="EMBL" id="JWHU01000002">
    <property type="protein sequence ID" value="KIU22334.1"/>
    <property type="molecule type" value="Genomic_DNA"/>
</dbReference>
<dbReference type="InterPro" id="IPR020922">
    <property type="entry name" value="dITP/XTP_pyrophosphatase"/>
</dbReference>
<dbReference type="GO" id="GO:0005829">
    <property type="term" value="C:cytosol"/>
    <property type="evidence" value="ECO:0007669"/>
    <property type="project" value="TreeGrafter"/>
</dbReference>
<dbReference type="RefSeq" id="WP_043709344.1">
    <property type="nucleotide sequence ID" value="NZ_JALOCT010000016.1"/>
</dbReference>
<evidence type="ECO:0000256" key="4">
    <source>
        <dbReference type="ARBA" id="ARBA00022741"/>
    </source>
</evidence>
<comment type="cofactor">
    <cofactor evidence="10">
        <name>Mg(2+)</name>
        <dbReference type="ChEBI" id="CHEBI:18420"/>
    </cofactor>
    <text evidence="10">Binds 1 Mg(2+) ion per subunit.</text>
</comment>
<dbReference type="GO" id="GO:0036222">
    <property type="term" value="F:XTP diphosphatase activity"/>
    <property type="evidence" value="ECO:0007669"/>
    <property type="project" value="UniProtKB-UniRule"/>
</dbReference>
<keyword evidence="7 10" id="KW-0546">Nucleotide metabolism</keyword>
<comment type="catalytic activity">
    <reaction evidence="8 10">
        <text>dITP + H2O = dIMP + diphosphate + H(+)</text>
        <dbReference type="Rhea" id="RHEA:28342"/>
        <dbReference type="ChEBI" id="CHEBI:15377"/>
        <dbReference type="ChEBI" id="CHEBI:15378"/>
        <dbReference type="ChEBI" id="CHEBI:33019"/>
        <dbReference type="ChEBI" id="CHEBI:61194"/>
        <dbReference type="ChEBI" id="CHEBI:61382"/>
        <dbReference type="EC" id="3.6.1.66"/>
    </reaction>
</comment>
<comment type="catalytic activity">
    <reaction evidence="9 10">
        <text>XTP + H2O = XMP + diphosphate + H(+)</text>
        <dbReference type="Rhea" id="RHEA:28610"/>
        <dbReference type="ChEBI" id="CHEBI:15377"/>
        <dbReference type="ChEBI" id="CHEBI:15378"/>
        <dbReference type="ChEBI" id="CHEBI:33019"/>
        <dbReference type="ChEBI" id="CHEBI:57464"/>
        <dbReference type="ChEBI" id="CHEBI:61314"/>
        <dbReference type="EC" id="3.6.1.66"/>
    </reaction>
</comment>
<feature type="binding site" evidence="10">
    <location>
        <position position="71"/>
    </location>
    <ligand>
        <name>substrate</name>
    </ligand>
</feature>
<comment type="caution">
    <text evidence="12">The sequence shown here is derived from an EMBL/GenBank/DDBJ whole genome shotgun (WGS) entry which is preliminary data.</text>
</comment>
<dbReference type="GO" id="GO:0000166">
    <property type="term" value="F:nucleotide binding"/>
    <property type="evidence" value="ECO:0007669"/>
    <property type="project" value="UniProtKB-KW"/>
</dbReference>
<evidence type="ECO:0000256" key="3">
    <source>
        <dbReference type="ARBA" id="ARBA00022723"/>
    </source>
</evidence>
<reference evidence="12 13" key="1">
    <citation type="journal article" date="2015" name="Microbiology (Mosc.)">
        <title>Genomics of the Weissella cibaria species with an examination of its metabolic traits.</title>
        <authorList>
            <person name="Lynch K.M."/>
            <person name="Lucid A."/>
            <person name="Arendt E.K."/>
            <person name="Sleator R.D."/>
            <person name="Lucey B."/>
            <person name="Coffey A."/>
        </authorList>
    </citation>
    <scope>NUCLEOTIDE SEQUENCE [LARGE SCALE GENOMIC DNA]</scope>
    <source>
        <strain evidence="12 13">MG1</strain>
    </source>
</reference>
<dbReference type="HAMAP" id="MF_01405">
    <property type="entry name" value="Non_canon_purine_NTPase"/>
    <property type="match status" value="1"/>
</dbReference>
<dbReference type="AlphaFoldDB" id="A0A0D1LZR9"/>
<dbReference type="PATRIC" id="fig|137591.25.peg.298"/>